<evidence type="ECO:0000313" key="2">
    <source>
        <dbReference type="Proteomes" id="UP001499959"/>
    </source>
</evidence>
<comment type="caution">
    <text evidence="1">The sequence shown here is derived from an EMBL/GenBank/DDBJ whole genome shotgun (WGS) entry which is preliminary data.</text>
</comment>
<dbReference type="EMBL" id="BAABJE010000002">
    <property type="protein sequence ID" value="GAA4787970.1"/>
    <property type="molecule type" value="Genomic_DNA"/>
</dbReference>
<organism evidence="1 2">
    <name type="scientific">Lysobacter hankyongensis</name>
    <dbReference type="NCBI Taxonomy" id="1176535"/>
    <lineage>
        <taxon>Bacteria</taxon>
        <taxon>Pseudomonadati</taxon>
        <taxon>Pseudomonadota</taxon>
        <taxon>Gammaproteobacteria</taxon>
        <taxon>Lysobacterales</taxon>
        <taxon>Lysobacteraceae</taxon>
        <taxon>Lysobacter</taxon>
    </lineage>
</organism>
<gene>
    <name evidence="1" type="ORF">GCM10023307_11370</name>
</gene>
<dbReference type="Proteomes" id="UP001499959">
    <property type="component" value="Unassembled WGS sequence"/>
</dbReference>
<sequence length="265" mass="27641">MADASRPPPSPPPAWGEWLAALPQEAPPTSRWPQIEAQLDARAIARPHTGAPGTQRWPTRTWLAIAAGLCALAVLPFAWRTLDRSAELPAPATAAASSTTHPTVDATTIAPLPTVDTASPPSPSAARVAIAASVAPPPRARSARPRTTKVAIAAAAAVPAATQAPADEETLESLYSASAQLETLLSMTRDTRVESGPAAALAGGFDAELALIDARLAEPGLDPAEQRTLWRARVDTLQDASSFEAHQRLLSAEGRRYEGALVSVD</sequence>
<evidence type="ECO:0008006" key="3">
    <source>
        <dbReference type="Google" id="ProtNLM"/>
    </source>
</evidence>
<keyword evidence="2" id="KW-1185">Reference proteome</keyword>
<name>A0ABP9AZ60_9GAMM</name>
<evidence type="ECO:0000313" key="1">
    <source>
        <dbReference type="EMBL" id="GAA4787970.1"/>
    </source>
</evidence>
<proteinExistence type="predicted"/>
<dbReference type="RefSeq" id="WP_345302333.1">
    <property type="nucleotide sequence ID" value="NZ_BAABJE010000002.1"/>
</dbReference>
<protein>
    <recommendedName>
        <fullName evidence="3">DUF3106 domain-containing protein</fullName>
    </recommendedName>
</protein>
<reference evidence="2" key="1">
    <citation type="journal article" date="2019" name="Int. J. Syst. Evol. Microbiol.">
        <title>The Global Catalogue of Microorganisms (GCM) 10K type strain sequencing project: providing services to taxonomists for standard genome sequencing and annotation.</title>
        <authorList>
            <consortium name="The Broad Institute Genomics Platform"/>
            <consortium name="The Broad Institute Genome Sequencing Center for Infectious Disease"/>
            <person name="Wu L."/>
            <person name="Ma J."/>
        </authorList>
    </citation>
    <scope>NUCLEOTIDE SEQUENCE [LARGE SCALE GENOMIC DNA]</scope>
    <source>
        <strain evidence="2">JCM 18204</strain>
    </source>
</reference>
<accession>A0ABP9AZ60</accession>